<dbReference type="OrthoDB" id="8602814at2"/>
<name>A0A378WGH2_9NEIS</name>
<accession>A0A378WGH2</accession>
<gene>
    <name evidence="1" type="ORF">NCTC12229_00094</name>
</gene>
<dbReference type="AlphaFoldDB" id="A0A378WGH2"/>
<dbReference type="RefSeq" id="WP_115133118.1">
    <property type="nucleotide sequence ID" value="NZ_UGRS01000001.1"/>
</dbReference>
<organism evidence="1 2">
    <name type="scientific">Neisseria zoodegmatis</name>
    <dbReference type="NCBI Taxonomy" id="326523"/>
    <lineage>
        <taxon>Bacteria</taxon>
        <taxon>Pseudomonadati</taxon>
        <taxon>Pseudomonadota</taxon>
        <taxon>Betaproteobacteria</taxon>
        <taxon>Neisseriales</taxon>
        <taxon>Neisseriaceae</taxon>
        <taxon>Neisseria</taxon>
    </lineage>
</organism>
<dbReference type="Proteomes" id="UP000254055">
    <property type="component" value="Unassembled WGS sequence"/>
</dbReference>
<proteinExistence type="predicted"/>
<protein>
    <submittedName>
        <fullName evidence="1">Uncharacterized protein</fullName>
    </submittedName>
</protein>
<dbReference type="EMBL" id="UGRS01000001">
    <property type="protein sequence ID" value="SUA35691.1"/>
    <property type="molecule type" value="Genomic_DNA"/>
</dbReference>
<sequence length="146" mass="17507">MEDEITLIKSREWPTRFLNVDENYIAITRPEDLNGFLYAKSLKPNQPIDFNKLDIACTDITWEGWNYLLPILQRRYFDNLPNEMEDFLLSFFWFLETDNNLSNLLVYLDSDDLKNFKDWISFILFSGKDNNSFIIENELLSILERM</sequence>
<evidence type="ECO:0000313" key="1">
    <source>
        <dbReference type="EMBL" id="SUA35691.1"/>
    </source>
</evidence>
<reference evidence="1 2" key="1">
    <citation type="submission" date="2018-06" db="EMBL/GenBank/DDBJ databases">
        <authorList>
            <consortium name="Pathogen Informatics"/>
            <person name="Doyle S."/>
        </authorList>
    </citation>
    <scope>NUCLEOTIDE SEQUENCE [LARGE SCALE GENOMIC DNA]</scope>
    <source>
        <strain evidence="1 2">NCTC12229</strain>
    </source>
</reference>
<evidence type="ECO:0000313" key="2">
    <source>
        <dbReference type="Proteomes" id="UP000254055"/>
    </source>
</evidence>